<dbReference type="PANTHER" id="PTHR30273">
    <property type="entry name" value="PERIPLASMIC SIGNAL SENSOR AND SIGMA FACTOR ACTIVATOR FECR-RELATED"/>
    <property type="match status" value="1"/>
</dbReference>
<dbReference type="InterPro" id="IPR012373">
    <property type="entry name" value="Ferrdict_sens_TM"/>
</dbReference>
<accession>A0A840CQP4</accession>
<evidence type="ECO:0000313" key="4">
    <source>
        <dbReference type="Proteomes" id="UP000555103"/>
    </source>
</evidence>
<dbReference type="RefSeq" id="WP_246348108.1">
    <property type="nucleotide sequence ID" value="NZ_JACIEP010000017.1"/>
</dbReference>
<dbReference type="Gene3D" id="3.55.50.30">
    <property type="match status" value="1"/>
</dbReference>
<feature type="domain" description="Protein FecR C-terminal" evidence="2">
    <location>
        <begin position="268"/>
        <end position="329"/>
    </location>
</feature>
<proteinExistence type="predicted"/>
<dbReference type="Proteomes" id="UP000555103">
    <property type="component" value="Unassembled WGS sequence"/>
</dbReference>
<protein>
    <submittedName>
        <fullName evidence="3">Ferric-dicitrate binding protein FerR (Iron transport regulator)</fullName>
    </submittedName>
</protein>
<dbReference type="EMBL" id="JACIEP010000017">
    <property type="protein sequence ID" value="MBB4037746.1"/>
    <property type="molecule type" value="Genomic_DNA"/>
</dbReference>
<reference evidence="3 4" key="1">
    <citation type="submission" date="2020-08" db="EMBL/GenBank/DDBJ databases">
        <title>Genomic Encyclopedia of Type Strains, Phase IV (KMG-IV): sequencing the most valuable type-strain genomes for metagenomic binning, comparative biology and taxonomic classification.</title>
        <authorList>
            <person name="Goeker M."/>
        </authorList>
    </citation>
    <scope>NUCLEOTIDE SEQUENCE [LARGE SCALE GENOMIC DNA]</scope>
    <source>
        <strain evidence="3 4">DSM 104969</strain>
    </source>
</reference>
<dbReference type="Pfam" id="PF04773">
    <property type="entry name" value="FecR"/>
    <property type="match status" value="1"/>
</dbReference>
<evidence type="ECO:0000259" key="1">
    <source>
        <dbReference type="Pfam" id="PF04773"/>
    </source>
</evidence>
<organism evidence="3 4">
    <name type="scientific">Dysgonomonas hofstadii</name>
    <dbReference type="NCBI Taxonomy" id="637886"/>
    <lineage>
        <taxon>Bacteria</taxon>
        <taxon>Pseudomonadati</taxon>
        <taxon>Bacteroidota</taxon>
        <taxon>Bacteroidia</taxon>
        <taxon>Bacteroidales</taxon>
        <taxon>Dysgonomonadaceae</taxon>
        <taxon>Dysgonomonas</taxon>
    </lineage>
</organism>
<dbReference type="GO" id="GO:0016989">
    <property type="term" value="F:sigma factor antagonist activity"/>
    <property type="evidence" value="ECO:0007669"/>
    <property type="project" value="TreeGrafter"/>
</dbReference>
<keyword evidence="4" id="KW-1185">Reference proteome</keyword>
<sequence>MKLKKISFGLQTSVSDVSTKYMEKELLLRFLKCETTPEEEKLLIDWLDADPENQKELDAMQLMMEGLALCAPEIKEMNASVPSRRTSLLVKLSRVSIAASIAIIIVAGIGYKYFQNTLNGLSSQKTTVEVPDGQRINMTLGDGTEVWLNAGAKLEYPSVFSGEERRVRISGEVMFDVEHDTKHPFIVETFACDIEVLGTKFNIEAYESDNFFSAALMKGSIKLTNRLKKDNPIIMKVNDKVLLVDGYLQLKKIENHDEYLWPEGIISIHNIGFEELMAKFERTYNVQIDIRSKNMPNINYSRGKIRVSDGIDHALRVLQDASNFSYKKDPETGVITIL</sequence>
<gene>
    <name evidence="3" type="ORF">GGR21_003667</name>
</gene>
<dbReference type="Gene3D" id="2.60.120.1440">
    <property type="match status" value="1"/>
</dbReference>
<dbReference type="InterPro" id="IPR032508">
    <property type="entry name" value="FecR_C"/>
</dbReference>
<evidence type="ECO:0000313" key="3">
    <source>
        <dbReference type="EMBL" id="MBB4037746.1"/>
    </source>
</evidence>
<dbReference type="PANTHER" id="PTHR30273:SF2">
    <property type="entry name" value="PROTEIN FECR"/>
    <property type="match status" value="1"/>
</dbReference>
<dbReference type="PIRSF" id="PIRSF018266">
    <property type="entry name" value="FecR"/>
    <property type="match status" value="1"/>
</dbReference>
<dbReference type="AlphaFoldDB" id="A0A840CQP4"/>
<name>A0A840CQP4_9BACT</name>
<dbReference type="Pfam" id="PF16344">
    <property type="entry name" value="FecR_C"/>
    <property type="match status" value="1"/>
</dbReference>
<feature type="domain" description="FecR protein" evidence="1">
    <location>
        <begin position="127"/>
        <end position="221"/>
    </location>
</feature>
<evidence type="ECO:0000259" key="2">
    <source>
        <dbReference type="Pfam" id="PF16344"/>
    </source>
</evidence>
<dbReference type="InterPro" id="IPR006860">
    <property type="entry name" value="FecR"/>
</dbReference>
<comment type="caution">
    <text evidence="3">The sequence shown here is derived from an EMBL/GenBank/DDBJ whole genome shotgun (WGS) entry which is preliminary data.</text>
</comment>